<dbReference type="AlphaFoldDB" id="A0A1C3EG90"/>
<organism evidence="1 2">
    <name type="scientific">Veronia pacifica</name>
    <dbReference type="NCBI Taxonomy" id="1080227"/>
    <lineage>
        <taxon>Bacteria</taxon>
        <taxon>Pseudomonadati</taxon>
        <taxon>Pseudomonadota</taxon>
        <taxon>Gammaproteobacteria</taxon>
        <taxon>Vibrionales</taxon>
        <taxon>Vibrionaceae</taxon>
        <taxon>Veronia</taxon>
    </lineage>
</organism>
<dbReference type="Proteomes" id="UP000094936">
    <property type="component" value="Unassembled WGS sequence"/>
</dbReference>
<dbReference type="EMBL" id="LYBM01000025">
    <property type="protein sequence ID" value="ODA32245.1"/>
    <property type="molecule type" value="Genomic_DNA"/>
</dbReference>
<proteinExistence type="predicted"/>
<accession>A0A1C3EG90</accession>
<evidence type="ECO:0000313" key="2">
    <source>
        <dbReference type="Proteomes" id="UP000094936"/>
    </source>
</evidence>
<comment type="caution">
    <text evidence="1">The sequence shown here is derived from an EMBL/GenBank/DDBJ whole genome shotgun (WGS) entry which is preliminary data.</text>
</comment>
<name>A0A1C3EG90_9GAMM</name>
<sequence>MKTYITGVPFIKALDELVVKAMSKIEEEPNQLIYQVSLFCLDKEQPYRLIQLGLPASYQELSKQLVDIGFEGLTFDADNQTGFIKAEFYFDSCLEWHLYDLQSEGITSTFKCRKAANS</sequence>
<dbReference type="OrthoDB" id="9901636at2"/>
<evidence type="ECO:0000313" key="1">
    <source>
        <dbReference type="EMBL" id="ODA32245.1"/>
    </source>
</evidence>
<keyword evidence="2" id="KW-1185">Reference proteome</keyword>
<protein>
    <submittedName>
        <fullName evidence="1">Uncharacterized protein</fullName>
    </submittedName>
</protein>
<gene>
    <name evidence="1" type="ORF">A8L45_13715</name>
</gene>
<reference evidence="1 2" key="1">
    <citation type="submission" date="2016-05" db="EMBL/GenBank/DDBJ databases">
        <title>Genomic Taxonomy of the Vibrionaceae.</title>
        <authorList>
            <person name="Gomez-Gil B."/>
            <person name="Enciso-Ibarra J."/>
        </authorList>
    </citation>
    <scope>NUCLEOTIDE SEQUENCE [LARGE SCALE GENOMIC DNA]</scope>
    <source>
        <strain evidence="1 2">CAIM 1920</strain>
    </source>
</reference>
<dbReference type="STRING" id="1080227.A8L45_13715"/>
<dbReference type="RefSeq" id="WP_068903215.1">
    <property type="nucleotide sequence ID" value="NZ_JBHUIF010000016.1"/>
</dbReference>